<comment type="caution">
    <text evidence="3">The sequence shown here is derived from an EMBL/GenBank/DDBJ whole genome shotgun (WGS) entry which is preliminary data.</text>
</comment>
<evidence type="ECO:0000256" key="1">
    <source>
        <dbReference type="SAM" id="MobiDB-lite"/>
    </source>
</evidence>
<feature type="compositionally biased region" description="Polar residues" evidence="1">
    <location>
        <begin position="50"/>
        <end position="72"/>
    </location>
</feature>
<proteinExistence type="predicted"/>
<keyword evidence="2" id="KW-0812">Transmembrane</keyword>
<dbReference type="EMBL" id="JAVYJV010000003">
    <property type="protein sequence ID" value="KAK4375150.1"/>
    <property type="molecule type" value="Genomic_DNA"/>
</dbReference>
<evidence type="ECO:0000313" key="4">
    <source>
        <dbReference type="Proteomes" id="UP001291623"/>
    </source>
</evidence>
<feature type="transmembrane region" description="Helical" evidence="2">
    <location>
        <begin position="91"/>
        <end position="113"/>
    </location>
</feature>
<feature type="region of interest" description="Disordered" evidence="1">
    <location>
        <begin position="1"/>
        <end position="26"/>
    </location>
</feature>
<evidence type="ECO:0000256" key="2">
    <source>
        <dbReference type="SAM" id="Phobius"/>
    </source>
</evidence>
<protein>
    <submittedName>
        <fullName evidence="3">Uncharacterized protein</fullName>
    </submittedName>
</protein>
<keyword evidence="2" id="KW-1133">Transmembrane helix</keyword>
<keyword evidence="4" id="KW-1185">Reference proteome</keyword>
<keyword evidence="2" id="KW-0472">Membrane</keyword>
<dbReference type="Proteomes" id="UP001291623">
    <property type="component" value="Unassembled WGS sequence"/>
</dbReference>
<name>A0AAE1SS81_9SOLA</name>
<feature type="region of interest" description="Disordered" evidence="1">
    <location>
        <begin position="38"/>
        <end position="76"/>
    </location>
</feature>
<evidence type="ECO:0000313" key="3">
    <source>
        <dbReference type="EMBL" id="KAK4375150.1"/>
    </source>
</evidence>
<organism evidence="3 4">
    <name type="scientific">Anisodus tanguticus</name>
    <dbReference type="NCBI Taxonomy" id="243964"/>
    <lineage>
        <taxon>Eukaryota</taxon>
        <taxon>Viridiplantae</taxon>
        <taxon>Streptophyta</taxon>
        <taxon>Embryophyta</taxon>
        <taxon>Tracheophyta</taxon>
        <taxon>Spermatophyta</taxon>
        <taxon>Magnoliopsida</taxon>
        <taxon>eudicotyledons</taxon>
        <taxon>Gunneridae</taxon>
        <taxon>Pentapetalae</taxon>
        <taxon>asterids</taxon>
        <taxon>lamiids</taxon>
        <taxon>Solanales</taxon>
        <taxon>Solanaceae</taxon>
        <taxon>Solanoideae</taxon>
        <taxon>Hyoscyameae</taxon>
        <taxon>Anisodus</taxon>
    </lineage>
</organism>
<gene>
    <name evidence="3" type="ORF">RND71_005827</name>
</gene>
<accession>A0AAE1SS81</accession>
<sequence length="114" mass="12728">MPKVKRFRNPLKSARGSYDTHGRSFSLTSPVRSHAIEPSTLLQAPPLAPPNSSLVDEVPQQEQAPTQPSNPHATFARPAGRVSTQYWRVEAIGICLVYMFISLNKYLTFSLFVE</sequence>
<dbReference type="AlphaFoldDB" id="A0AAE1SS81"/>
<reference evidence="3" key="1">
    <citation type="submission" date="2023-12" db="EMBL/GenBank/DDBJ databases">
        <title>Genome assembly of Anisodus tanguticus.</title>
        <authorList>
            <person name="Wang Y.-J."/>
        </authorList>
    </citation>
    <scope>NUCLEOTIDE SEQUENCE</scope>
    <source>
        <strain evidence="3">KB-2021</strain>
        <tissue evidence="3">Leaf</tissue>
    </source>
</reference>